<accession>A0A927MXM0</accession>
<dbReference type="SUPFAM" id="SSF51735">
    <property type="entry name" value="NAD(P)-binding Rossmann-fold domains"/>
    <property type="match status" value="1"/>
</dbReference>
<dbReference type="Pfam" id="PF01408">
    <property type="entry name" value="GFO_IDH_MocA"/>
    <property type="match status" value="1"/>
</dbReference>
<dbReference type="GO" id="GO:0016491">
    <property type="term" value="F:oxidoreductase activity"/>
    <property type="evidence" value="ECO:0007669"/>
    <property type="project" value="UniProtKB-KW"/>
</dbReference>
<dbReference type="AlphaFoldDB" id="A0A927MXM0"/>
<dbReference type="Proteomes" id="UP000638648">
    <property type="component" value="Unassembled WGS sequence"/>
</dbReference>
<feature type="domain" description="GFO/IDH/MocA-like oxidoreductase" evidence="3">
    <location>
        <begin position="137"/>
        <end position="267"/>
    </location>
</feature>
<organism evidence="4 5">
    <name type="scientific">Actinopolymorpha pittospori</name>
    <dbReference type="NCBI Taxonomy" id="648752"/>
    <lineage>
        <taxon>Bacteria</taxon>
        <taxon>Bacillati</taxon>
        <taxon>Actinomycetota</taxon>
        <taxon>Actinomycetes</taxon>
        <taxon>Propionibacteriales</taxon>
        <taxon>Actinopolymorphaceae</taxon>
        <taxon>Actinopolymorpha</taxon>
    </lineage>
</organism>
<dbReference type="InterPro" id="IPR050463">
    <property type="entry name" value="Gfo/Idh/MocA_oxidrdct_glycsds"/>
</dbReference>
<gene>
    <name evidence="4" type="ORF">HEB94_005317</name>
</gene>
<name>A0A927MXM0_9ACTN</name>
<dbReference type="SUPFAM" id="SSF55347">
    <property type="entry name" value="Glyceraldehyde-3-phosphate dehydrogenase-like, C-terminal domain"/>
    <property type="match status" value="1"/>
</dbReference>
<dbReference type="InterPro" id="IPR036291">
    <property type="entry name" value="NAD(P)-bd_dom_sf"/>
</dbReference>
<dbReference type="EMBL" id="JADBEM010000001">
    <property type="protein sequence ID" value="MBE1608469.1"/>
    <property type="molecule type" value="Genomic_DNA"/>
</dbReference>
<dbReference type="PANTHER" id="PTHR43818">
    <property type="entry name" value="BCDNA.GH03377"/>
    <property type="match status" value="1"/>
</dbReference>
<feature type="domain" description="Gfo/Idh/MocA-like oxidoreductase N-terminal" evidence="2">
    <location>
        <begin position="6"/>
        <end position="120"/>
    </location>
</feature>
<evidence type="ECO:0000259" key="2">
    <source>
        <dbReference type="Pfam" id="PF01408"/>
    </source>
</evidence>
<dbReference type="Pfam" id="PF22725">
    <property type="entry name" value="GFO_IDH_MocA_C3"/>
    <property type="match status" value="1"/>
</dbReference>
<evidence type="ECO:0000313" key="4">
    <source>
        <dbReference type="EMBL" id="MBE1608469.1"/>
    </source>
</evidence>
<dbReference type="GO" id="GO:0000166">
    <property type="term" value="F:nucleotide binding"/>
    <property type="evidence" value="ECO:0007669"/>
    <property type="project" value="InterPro"/>
</dbReference>
<dbReference type="PANTHER" id="PTHR43818:SF11">
    <property type="entry name" value="BCDNA.GH03377"/>
    <property type="match status" value="1"/>
</dbReference>
<evidence type="ECO:0000259" key="3">
    <source>
        <dbReference type="Pfam" id="PF22725"/>
    </source>
</evidence>
<evidence type="ECO:0000256" key="1">
    <source>
        <dbReference type="ARBA" id="ARBA00023002"/>
    </source>
</evidence>
<protein>
    <submittedName>
        <fullName evidence="4">Dehydrogenase</fullName>
    </submittedName>
</protein>
<dbReference type="RefSeq" id="WP_192752240.1">
    <property type="nucleotide sequence ID" value="NZ_BAABJL010000097.1"/>
</dbReference>
<dbReference type="Gene3D" id="3.30.360.10">
    <property type="entry name" value="Dihydrodipicolinate Reductase, domain 2"/>
    <property type="match status" value="1"/>
</dbReference>
<dbReference type="InterPro" id="IPR000683">
    <property type="entry name" value="Gfo/Idh/MocA-like_OxRdtase_N"/>
</dbReference>
<comment type="caution">
    <text evidence="4">The sequence shown here is derived from an EMBL/GenBank/DDBJ whole genome shotgun (WGS) entry which is preliminary data.</text>
</comment>
<sequence length="347" mass="37893">MADSPIRVGFVGAGANSRLRHIPNFQALPGVELVAVANRTRESGARIADDYGFQRVEDDWRRVVEAPDIDAICIGTWPNMHRELTVAALGAGKHVLCEARMARNAAEGREMLAASRRAPHLVAQLVPSPVTLEFDSTLESMISGGYLGDILAVEVHAGQSSFVDATAPLHWRQDAGLSGNNILSMGIWYEAMMRWLGPAKRVTAMGATTVPRREDDHGNWHEVKVPDHMDILATLGGGGVAHLRFSSVTGLAPQTDLWIFGSEGTLRFEPESGRLTAGRRGDRELSEVPVPAERRTGWRVEEEFVNAIRGREEVARTTFEDGVRYMEFTDAVSRSAATGQTVDVADL</sequence>
<reference evidence="4" key="1">
    <citation type="submission" date="2020-10" db="EMBL/GenBank/DDBJ databases">
        <title>Sequencing the genomes of 1000 actinobacteria strains.</title>
        <authorList>
            <person name="Klenk H.-P."/>
        </authorList>
    </citation>
    <scope>NUCLEOTIDE SEQUENCE</scope>
    <source>
        <strain evidence="4">DSM 45354</strain>
    </source>
</reference>
<proteinExistence type="predicted"/>
<evidence type="ECO:0000313" key="5">
    <source>
        <dbReference type="Proteomes" id="UP000638648"/>
    </source>
</evidence>
<keyword evidence="1" id="KW-0560">Oxidoreductase</keyword>
<dbReference type="InterPro" id="IPR055170">
    <property type="entry name" value="GFO_IDH_MocA-like_dom"/>
</dbReference>
<keyword evidence="5" id="KW-1185">Reference proteome</keyword>
<dbReference type="Gene3D" id="3.40.50.720">
    <property type="entry name" value="NAD(P)-binding Rossmann-like Domain"/>
    <property type="match status" value="1"/>
</dbReference>